<dbReference type="InterPro" id="IPR051552">
    <property type="entry name" value="HptR"/>
</dbReference>
<dbReference type="PRINTS" id="PR00032">
    <property type="entry name" value="HTHARAC"/>
</dbReference>
<evidence type="ECO:0000256" key="6">
    <source>
        <dbReference type="ARBA" id="ARBA00023125"/>
    </source>
</evidence>
<name>A0ABS2H8A2_9BACL</name>
<dbReference type="InterPro" id="IPR020449">
    <property type="entry name" value="Tscrpt_reg_AraC-type_HTH"/>
</dbReference>
<dbReference type="InterPro" id="IPR011006">
    <property type="entry name" value="CheY-like_superfamily"/>
</dbReference>
<proteinExistence type="predicted"/>
<feature type="domain" description="HTH araC/xylS-type" evidence="9">
    <location>
        <begin position="410"/>
        <end position="508"/>
    </location>
</feature>
<evidence type="ECO:0000256" key="8">
    <source>
        <dbReference type="PROSITE-ProRule" id="PRU00169"/>
    </source>
</evidence>
<dbReference type="PROSITE" id="PS01124">
    <property type="entry name" value="HTH_ARAC_FAMILY_2"/>
    <property type="match status" value="1"/>
</dbReference>
<feature type="modified residue" description="4-aspartylphosphate" evidence="8">
    <location>
        <position position="55"/>
    </location>
</feature>
<dbReference type="PANTHER" id="PTHR42713:SF3">
    <property type="entry name" value="TRANSCRIPTIONAL REGULATORY PROTEIN HPTR"/>
    <property type="match status" value="1"/>
</dbReference>
<dbReference type="SMART" id="SM00342">
    <property type="entry name" value="HTH_ARAC"/>
    <property type="match status" value="1"/>
</dbReference>
<reference evidence="11 12" key="1">
    <citation type="submission" date="2021-01" db="EMBL/GenBank/DDBJ databases">
        <title>Paenibacillus sp.nov. isolated from the rhizosphere soil of tomato plant.</title>
        <authorList>
            <person name="Thin K.K."/>
            <person name="Zhang X."/>
            <person name="He S."/>
        </authorList>
    </citation>
    <scope>NUCLEOTIDE SEQUENCE [LARGE SCALE GENOMIC DNA]</scope>
    <source>
        <strain evidence="11 12">DXFW5</strain>
    </source>
</reference>
<accession>A0ABS2H8A2</accession>
<dbReference type="Gene3D" id="3.40.50.2300">
    <property type="match status" value="1"/>
</dbReference>
<dbReference type="SUPFAM" id="SSF46689">
    <property type="entry name" value="Homeodomain-like"/>
    <property type="match status" value="2"/>
</dbReference>
<gene>
    <name evidence="11" type="ORF">IM700_011255</name>
</gene>
<evidence type="ECO:0000259" key="9">
    <source>
        <dbReference type="PROSITE" id="PS01124"/>
    </source>
</evidence>
<organism evidence="11 12">
    <name type="scientific">Paenibacillus rhizolycopersici</name>
    <dbReference type="NCBI Taxonomy" id="2780073"/>
    <lineage>
        <taxon>Bacteria</taxon>
        <taxon>Bacillati</taxon>
        <taxon>Bacillota</taxon>
        <taxon>Bacilli</taxon>
        <taxon>Bacillales</taxon>
        <taxon>Paenibacillaceae</taxon>
        <taxon>Paenibacillus</taxon>
    </lineage>
</organism>
<comment type="subcellular location">
    <subcellularLocation>
        <location evidence="1">Cytoplasm</location>
    </subcellularLocation>
</comment>
<dbReference type="Pfam" id="PF12833">
    <property type="entry name" value="HTH_18"/>
    <property type="match status" value="1"/>
</dbReference>
<keyword evidence="2" id="KW-0963">Cytoplasm</keyword>
<dbReference type="InterPro" id="IPR018062">
    <property type="entry name" value="HTH_AraC-typ_CS"/>
</dbReference>
<dbReference type="EMBL" id="JADCNN020000008">
    <property type="protein sequence ID" value="MBM6996224.1"/>
    <property type="molecule type" value="Genomic_DNA"/>
</dbReference>
<keyword evidence="3 8" id="KW-0597">Phosphoprotein</keyword>
<keyword evidence="4" id="KW-0902">Two-component regulatory system</keyword>
<evidence type="ECO:0000256" key="2">
    <source>
        <dbReference type="ARBA" id="ARBA00022490"/>
    </source>
</evidence>
<dbReference type="InterPro" id="IPR018060">
    <property type="entry name" value="HTH_AraC"/>
</dbReference>
<comment type="caution">
    <text evidence="11">The sequence shown here is derived from an EMBL/GenBank/DDBJ whole genome shotgun (WGS) entry which is preliminary data.</text>
</comment>
<protein>
    <submittedName>
        <fullName evidence="11">Response regulator</fullName>
    </submittedName>
</protein>
<dbReference type="PROSITE" id="PS00041">
    <property type="entry name" value="HTH_ARAC_FAMILY_1"/>
    <property type="match status" value="1"/>
</dbReference>
<dbReference type="Proteomes" id="UP001516620">
    <property type="component" value="Unassembled WGS sequence"/>
</dbReference>
<dbReference type="SMART" id="SM00448">
    <property type="entry name" value="REC"/>
    <property type="match status" value="1"/>
</dbReference>
<dbReference type="InterPro" id="IPR009057">
    <property type="entry name" value="Homeodomain-like_sf"/>
</dbReference>
<keyword evidence="6" id="KW-0238">DNA-binding</keyword>
<dbReference type="Gene3D" id="1.10.10.60">
    <property type="entry name" value="Homeodomain-like"/>
    <property type="match status" value="2"/>
</dbReference>
<keyword evidence="12" id="KW-1185">Reference proteome</keyword>
<dbReference type="RefSeq" id="WP_193417001.1">
    <property type="nucleotide sequence ID" value="NZ_JADCNN020000008.1"/>
</dbReference>
<evidence type="ECO:0000256" key="1">
    <source>
        <dbReference type="ARBA" id="ARBA00004496"/>
    </source>
</evidence>
<dbReference type="PROSITE" id="PS50110">
    <property type="entry name" value="RESPONSE_REGULATORY"/>
    <property type="match status" value="1"/>
</dbReference>
<keyword evidence="7" id="KW-0804">Transcription</keyword>
<evidence type="ECO:0000256" key="5">
    <source>
        <dbReference type="ARBA" id="ARBA00023015"/>
    </source>
</evidence>
<dbReference type="Pfam" id="PF00072">
    <property type="entry name" value="Response_reg"/>
    <property type="match status" value="1"/>
</dbReference>
<sequence>MRQVLLVDDEPWVLEGLRTMVNWEKHGFQVCGEALDGPEALAKMQELRPDLVVTDIHMPVISGLELIERSRRLLPKPPKFVILSGYDDFNYALTAMRQRVAEYLLKPIDEDEFETILARLGQSIAEEMEMEQASSRKQLLFKNNILNRLIQGEEGDRLEQEAAVALQLGGEPELLCMLIDAGAGGYPSDLKLRVSTYFSKNTDRLFLDALGRVGVIVRTDELPPPRLEEIGLAISGELSDLDRPVVIAVSEVGKGIRSIRELYLQTLETVKVKRERGKTGFFLPCPHPQPSNTEDAFRGKFDLLLEAVLEGDPVAAGAAVEEAFSSLACSQMSVDSIRVFAGNMELTLCRKIKRAGGDADAFMVHMQEDAGTPDGMSDYPALKGYLHKLCREASLLLAGLRQKNENNTMFQVIQYVDEEYRSKLKLQTLAKKFHMNPTYLGQVFKKETGKPFNEYLNEKRIEEAKRLLKRTPMKISDIALQVGYPNTDYFISKFKQATGMLPSVYKSEFLNDGSKNEAGTKPAE</sequence>
<evidence type="ECO:0000313" key="11">
    <source>
        <dbReference type="EMBL" id="MBM6996224.1"/>
    </source>
</evidence>
<evidence type="ECO:0000256" key="7">
    <source>
        <dbReference type="ARBA" id="ARBA00023163"/>
    </source>
</evidence>
<evidence type="ECO:0000259" key="10">
    <source>
        <dbReference type="PROSITE" id="PS50110"/>
    </source>
</evidence>
<dbReference type="InterPro" id="IPR001789">
    <property type="entry name" value="Sig_transdc_resp-reg_receiver"/>
</dbReference>
<keyword evidence="5" id="KW-0805">Transcription regulation</keyword>
<dbReference type="PANTHER" id="PTHR42713">
    <property type="entry name" value="HISTIDINE KINASE-RELATED"/>
    <property type="match status" value="1"/>
</dbReference>
<feature type="domain" description="Response regulatory" evidence="10">
    <location>
        <begin position="3"/>
        <end position="121"/>
    </location>
</feature>
<evidence type="ECO:0000313" key="12">
    <source>
        <dbReference type="Proteomes" id="UP001516620"/>
    </source>
</evidence>
<dbReference type="CDD" id="cd17536">
    <property type="entry name" value="REC_YesN-like"/>
    <property type="match status" value="1"/>
</dbReference>
<dbReference type="SUPFAM" id="SSF52172">
    <property type="entry name" value="CheY-like"/>
    <property type="match status" value="1"/>
</dbReference>
<evidence type="ECO:0000256" key="3">
    <source>
        <dbReference type="ARBA" id="ARBA00022553"/>
    </source>
</evidence>
<evidence type="ECO:0000256" key="4">
    <source>
        <dbReference type="ARBA" id="ARBA00023012"/>
    </source>
</evidence>